<evidence type="ECO:0000313" key="2">
    <source>
        <dbReference type="Proteomes" id="UP001497472"/>
    </source>
</evidence>
<reference evidence="1 2" key="1">
    <citation type="submission" date="2023-11" db="EMBL/GenBank/DDBJ databases">
        <authorList>
            <person name="Okamura Y."/>
        </authorList>
    </citation>
    <scope>NUCLEOTIDE SEQUENCE [LARGE SCALE GENOMIC DNA]</scope>
</reference>
<comment type="caution">
    <text evidence="1">The sequence shown here is derived from an EMBL/GenBank/DDBJ whole genome shotgun (WGS) entry which is preliminary data.</text>
</comment>
<name>A0AAV1K3P0_9NEOP</name>
<dbReference type="EMBL" id="CAVLEF010000283">
    <property type="protein sequence ID" value="CAK1556404.1"/>
    <property type="molecule type" value="Genomic_DNA"/>
</dbReference>
<dbReference type="AlphaFoldDB" id="A0AAV1K3P0"/>
<evidence type="ECO:0000313" key="1">
    <source>
        <dbReference type="EMBL" id="CAK1556404.1"/>
    </source>
</evidence>
<accession>A0AAV1K3P0</accession>
<proteinExistence type="predicted"/>
<keyword evidence="2" id="KW-1185">Reference proteome</keyword>
<protein>
    <submittedName>
        <fullName evidence="1">Uncharacterized protein</fullName>
    </submittedName>
</protein>
<organism evidence="1 2">
    <name type="scientific">Leptosia nina</name>
    <dbReference type="NCBI Taxonomy" id="320188"/>
    <lineage>
        <taxon>Eukaryota</taxon>
        <taxon>Metazoa</taxon>
        <taxon>Ecdysozoa</taxon>
        <taxon>Arthropoda</taxon>
        <taxon>Hexapoda</taxon>
        <taxon>Insecta</taxon>
        <taxon>Pterygota</taxon>
        <taxon>Neoptera</taxon>
        <taxon>Endopterygota</taxon>
        <taxon>Lepidoptera</taxon>
        <taxon>Glossata</taxon>
        <taxon>Ditrysia</taxon>
        <taxon>Papilionoidea</taxon>
        <taxon>Pieridae</taxon>
        <taxon>Pierinae</taxon>
        <taxon>Leptosia</taxon>
    </lineage>
</organism>
<gene>
    <name evidence="1" type="ORF">LNINA_LOCUS15158</name>
</gene>
<dbReference type="Proteomes" id="UP001497472">
    <property type="component" value="Unassembled WGS sequence"/>
</dbReference>
<sequence length="95" mass="10625">MVSIQPPIRSTKCSWRPPWDLVVQAQWLANRAGPNHNYRETEAIGSSRAHVDGFSNLTYIITTVIISLRGSLILATYPFASIELIAKTNQDQLKS</sequence>